<evidence type="ECO:0000313" key="14">
    <source>
        <dbReference type="Proteomes" id="UP000192927"/>
    </source>
</evidence>
<feature type="compositionally biased region" description="Low complexity" evidence="11">
    <location>
        <begin position="287"/>
        <end position="299"/>
    </location>
</feature>
<dbReference type="PANTHER" id="PTHR23058">
    <property type="entry name" value="PEROXISOMAL MEMBRANE PROTEIN PEX14"/>
    <property type="match status" value="1"/>
</dbReference>
<dbReference type="FunFam" id="1.10.10.10:FF:000489">
    <property type="entry name" value="Putative peroxisomal membrane anchor protein"/>
    <property type="match status" value="1"/>
</dbReference>
<evidence type="ECO:0000256" key="6">
    <source>
        <dbReference type="ARBA" id="ARBA00023140"/>
    </source>
</evidence>
<evidence type="ECO:0000256" key="5">
    <source>
        <dbReference type="ARBA" id="ARBA00023136"/>
    </source>
</evidence>
<dbReference type="GO" id="GO:0005102">
    <property type="term" value="F:signaling receptor binding"/>
    <property type="evidence" value="ECO:0007669"/>
    <property type="project" value="TreeGrafter"/>
</dbReference>
<evidence type="ECO:0000256" key="9">
    <source>
        <dbReference type="ARBA" id="ARBA00046271"/>
    </source>
</evidence>
<name>A0A1W5CUN0_9LECA</name>
<dbReference type="AlphaFoldDB" id="A0A1W5CUN0"/>
<dbReference type="InterPro" id="IPR025655">
    <property type="entry name" value="PEX14"/>
</dbReference>
<evidence type="ECO:0000256" key="1">
    <source>
        <dbReference type="ARBA" id="ARBA00005443"/>
    </source>
</evidence>
<dbReference type="InterPro" id="IPR006785">
    <property type="entry name" value="Pex14_N"/>
</dbReference>
<feature type="compositionally biased region" description="Polar residues" evidence="11">
    <location>
        <begin position="335"/>
        <end position="347"/>
    </location>
</feature>
<evidence type="ECO:0000256" key="7">
    <source>
        <dbReference type="ARBA" id="ARBA00029502"/>
    </source>
</evidence>
<organism evidence="13 14">
    <name type="scientific">Lasallia pustulata</name>
    <dbReference type="NCBI Taxonomy" id="136370"/>
    <lineage>
        <taxon>Eukaryota</taxon>
        <taxon>Fungi</taxon>
        <taxon>Dikarya</taxon>
        <taxon>Ascomycota</taxon>
        <taxon>Pezizomycotina</taxon>
        <taxon>Lecanoromycetes</taxon>
        <taxon>OSLEUM clade</taxon>
        <taxon>Umbilicariomycetidae</taxon>
        <taxon>Umbilicariales</taxon>
        <taxon>Umbilicariaceae</taxon>
        <taxon>Lasallia</taxon>
    </lineage>
</organism>
<accession>A0A1W5CUN0</accession>
<feature type="compositionally biased region" description="Low complexity" evidence="11">
    <location>
        <begin position="317"/>
        <end position="327"/>
    </location>
</feature>
<comment type="function">
    <text evidence="10">Component of the PEX13-PEX14 docking complex, a translocon channel that specifically mediates the import of peroxisomal cargo proteins bound to PEX5 receptor. The PEX13-PEX14 docking complex forms a large import pore which can be opened to a diameter of about 9 nm. Mechanistically, PEX5 receptor along with cargo proteins associates with the PEX14 subunit of the PEX13-PEX14 docking complex in the cytosol, leading to the insertion of the receptor into the organelle membrane with the concomitant translocation of the cargo into the peroxisome matrix.</text>
</comment>
<keyword evidence="5 10" id="KW-0472">Membrane</keyword>
<sequence>MVREDLISSAVNFLQDPSVAASPLDKRIAFLQSKNLTQEEVDLALARVGEDPNTIPPSNQNQSSYGYPNQQVIRQPPSPGYGYGYGPYQTGPWGQPPPLEPPRRDWRDWFIMATVTTGVGYGVYAVAKRYVLPLISPPTPPQLEQDKASIDASFTRAFELIDQLSADTKVLKVTETERTERLDTALRDVEDVISVLKTASRRQEDESRRIADEVRGLKDLLPKAMEGQKETTDGRLKELGGELRSLKMLMGNRVGGGSGSSVGPSPSGVQSPIGRPFPALGDRPNGSGSITSREPSSSSIVPQAANGTSDSKSDELSASSAAAAPAPGVTAPKWESSNSRVFDSRPSSRAAIPAWQMAAASKNKTEAGSSSTANGTESSAGSEAGAGA</sequence>
<evidence type="ECO:0000256" key="11">
    <source>
        <dbReference type="SAM" id="MobiDB-lite"/>
    </source>
</evidence>
<keyword evidence="4" id="KW-0811">Translocation</keyword>
<feature type="region of interest" description="Disordered" evidence="11">
    <location>
        <begin position="250"/>
        <end position="388"/>
    </location>
</feature>
<feature type="compositionally biased region" description="Low complexity" evidence="11">
    <location>
        <begin position="261"/>
        <end position="272"/>
    </location>
</feature>
<dbReference type="InterPro" id="IPR036388">
    <property type="entry name" value="WH-like_DNA-bd_sf"/>
</dbReference>
<dbReference type="Gene3D" id="1.10.10.10">
    <property type="entry name" value="Winged helix-like DNA-binding domain superfamily/Winged helix DNA-binding domain"/>
    <property type="match status" value="1"/>
</dbReference>
<feature type="domain" description="Peroxisome membrane anchor protein Pex14p N-terminal" evidence="12">
    <location>
        <begin position="3"/>
        <end position="47"/>
    </location>
</feature>
<dbReference type="EMBL" id="FWEW01000309">
    <property type="protein sequence ID" value="SLM34502.1"/>
    <property type="molecule type" value="Genomic_DNA"/>
</dbReference>
<evidence type="ECO:0000256" key="8">
    <source>
        <dbReference type="ARBA" id="ARBA00029691"/>
    </source>
</evidence>
<dbReference type="GO" id="GO:1990429">
    <property type="term" value="C:peroxisomal importomer complex"/>
    <property type="evidence" value="ECO:0007669"/>
    <property type="project" value="TreeGrafter"/>
</dbReference>
<evidence type="ECO:0000313" key="13">
    <source>
        <dbReference type="EMBL" id="SLM34502.1"/>
    </source>
</evidence>
<comment type="subcellular location">
    <subcellularLocation>
        <location evidence="9 10">Peroxisome membrane</location>
    </subcellularLocation>
</comment>
<dbReference type="GO" id="GO:0005778">
    <property type="term" value="C:peroxisomal membrane"/>
    <property type="evidence" value="ECO:0007669"/>
    <property type="project" value="UniProtKB-SubCell"/>
</dbReference>
<evidence type="ECO:0000256" key="3">
    <source>
        <dbReference type="ARBA" id="ARBA00022927"/>
    </source>
</evidence>
<dbReference type="GO" id="GO:0016560">
    <property type="term" value="P:protein import into peroxisome matrix, docking"/>
    <property type="evidence" value="ECO:0007669"/>
    <property type="project" value="UniProtKB-UniRule"/>
</dbReference>
<evidence type="ECO:0000256" key="10">
    <source>
        <dbReference type="RuleBase" id="RU367032"/>
    </source>
</evidence>
<evidence type="ECO:0000256" key="4">
    <source>
        <dbReference type="ARBA" id="ARBA00023010"/>
    </source>
</evidence>
<evidence type="ECO:0000256" key="2">
    <source>
        <dbReference type="ARBA" id="ARBA00022448"/>
    </source>
</evidence>
<dbReference type="Pfam" id="PF04695">
    <property type="entry name" value="Pex14_N"/>
    <property type="match status" value="1"/>
</dbReference>
<reference evidence="14" key="1">
    <citation type="submission" date="2017-03" db="EMBL/GenBank/DDBJ databases">
        <authorList>
            <person name="Sharma R."/>
            <person name="Thines M."/>
        </authorList>
    </citation>
    <scope>NUCLEOTIDE SEQUENCE [LARGE SCALE GENOMIC DNA]</scope>
</reference>
<keyword evidence="2 10" id="KW-0813">Transport</keyword>
<dbReference type="PANTHER" id="PTHR23058:SF0">
    <property type="entry name" value="PEROXISOMAL MEMBRANE PROTEIN PEX14"/>
    <property type="match status" value="1"/>
</dbReference>
<feature type="compositionally biased region" description="Polar residues" evidence="11">
    <location>
        <begin position="366"/>
        <end position="376"/>
    </location>
</feature>
<feature type="compositionally biased region" description="Low complexity" evidence="11">
    <location>
        <begin position="377"/>
        <end position="388"/>
    </location>
</feature>
<keyword evidence="14" id="KW-1185">Reference proteome</keyword>
<comment type="similarity">
    <text evidence="1 10">Belongs to the peroxin-14 family.</text>
</comment>
<evidence type="ECO:0000259" key="12">
    <source>
        <dbReference type="Pfam" id="PF04695"/>
    </source>
</evidence>
<keyword evidence="6 10" id="KW-0576">Peroxisome</keyword>
<protein>
    <recommendedName>
        <fullName evidence="7 10">Peroxisomal membrane protein PEX14</fullName>
    </recommendedName>
    <alternativeName>
        <fullName evidence="8 10">Peroxin-14</fullName>
    </alternativeName>
</protein>
<dbReference type="Proteomes" id="UP000192927">
    <property type="component" value="Unassembled WGS sequence"/>
</dbReference>
<proteinExistence type="inferred from homology"/>
<keyword evidence="3 10" id="KW-0653">Protein transport</keyword>